<dbReference type="Gene3D" id="3.80.10.10">
    <property type="entry name" value="Ribonuclease Inhibitor"/>
    <property type="match status" value="1"/>
</dbReference>
<dbReference type="OMA" id="FYGKTHR"/>
<keyword evidence="7" id="KW-1185">Reference proteome</keyword>
<keyword evidence="4" id="KW-0677">Repeat</keyword>
<organism evidence="6 7">
    <name type="scientific">Poecilia reticulata</name>
    <name type="common">Guppy</name>
    <name type="synonym">Acanthophacelus reticulatus</name>
    <dbReference type="NCBI Taxonomy" id="8081"/>
    <lineage>
        <taxon>Eukaryota</taxon>
        <taxon>Metazoa</taxon>
        <taxon>Chordata</taxon>
        <taxon>Craniata</taxon>
        <taxon>Vertebrata</taxon>
        <taxon>Euteleostomi</taxon>
        <taxon>Actinopterygii</taxon>
        <taxon>Neopterygii</taxon>
        <taxon>Teleostei</taxon>
        <taxon>Neoteleostei</taxon>
        <taxon>Acanthomorphata</taxon>
        <taxon>Ovalentaria</taxon>
        <taxon>Atherinomorphae</taxon>
        <taxon>Cyprinodontiformes</taxon>
        <taxon>Poeciliidae</taxon>
        <taxon>Poeciliinae</taxon>
        <taxon>Poecilia</taxon>
    </lineage>
</organism>
<evidence type="ECO:0000256" key="3">
    <source>
        <dbReference type="ARBA" id="ARBA00022614"/>
    </source>
</evidence>
<proteinExistence type="inferred from homology"/>
<name>A0A3P9P5T8_POERE</name>
<dbReference type="GeneTree" id="ENSGT00390000002727"/>
<evidence type="ECO:0000256" key="4">
    <source>
        <dbReference type="ARBA" id="ARBA00022737"/>
    </source>
</evidence>
<keyword evidence="3" id="KW-0433">Leucine-rich repeat</keyword>
<dbReference type="AlphaFoldDB" id="A0A3P9P5T8"/>
<feature type="compositionally biased region" description="Basic and acidic residues" evidence="5">
    <location>
        <begin position="387"/>
        <end position="396"/>
    </location>
</feature>
<sequence length="424" mass="47692">MDSSAIYVRERGSLRRVSDIILAQPKTTPPPSSSSSSSCRRTNPFVLRKEHFIFTYNDEGSLRYTTKSLFDITLLFVTDNIQHVDSLVGFPEQIGDRLFVAAEENRVFLNPDISQKALKLFSDAYGDLVLGSLCLRNRFPLLHERLTEIKTFHSLKSLDLFGCRLGDDHELFHHLTSASLTRLFIGGNHLSDVGLQRLTAPIRMMQKGLDSLELLDVSCNPLSEMALRYLTCLPKLVKLDASGTNMKVRQESPFTTTINSRLKTTVWNLLGLIHSEKPLNTFDHSGCKTEGWAEQVVNQWETSGCQTSKPKKMEESRASALRFFGRQKFVREVLNAAPLISEDGKQTNMEKLHFYKPTGNNHLCGKMDPSTTKCLQARNPTCNVAKTKRESSKCDASHQSPPTKTKRSSSLVLTAEDTELLNSY</sequence>
<dbReference type="PANTHER" id="PTHR31994:SF3">
    <property type="entry name" value="LEUCINE-RICH REPEAT-CONTAINING PROTEIN 42"/>
    <property type="match status" value="1"/>
</dbReference>
<evidence type="ECO:0000313" key="6">
    <source>
        <dbReference type="Ensembl" id="ENSPREP00000017190.1"/>
    </source>
</evidence>
<evidence type="ECO:0000256" key="1">
    <source>
        <dbReference type="ARBA" id="ARBA00009297"/>
    </source>
</evidence>
<evidence type="ECO:0000313" key="7">
    <source>
        <dbReference type="Proteomes" id="UP000242638"/>
    </source>
</evidence>
<evidence type="ECO:0000256" key="5">
    <source>
        <dbReference type="SAM" id="MobiDB-lite"/>
    </source>
</evidence>
<reference evidence="6" key="3">
    <citation type="submission" date="2025-09" db="UniProtKB">
        <authorList>
            <consortium name="Ensembl"/>
        </authorList>
    </citation>
    <scope>IDENTIFICATION</scope>
    <source>
        <strain evidence="6">Guanapo</strain>
    </source>
</reference>
<comment type="similarity">
    <text evidence="1">Belongs to the LRRC42 family.</text>
</comment>
<dbReference type="Pfam" id="PF13516">
    <property type="entry name" value="LRR_6"/>
    <property type="match status" value="1"/>
</dbReference>
<feature type="compositionally biased region" description="Polar residues" evidence="5">
    <location>
        <begin position="397"/>
        <end position="411"/>
    </location>
</feature>
<dbReference type="Ensembl" id="ENSPRET00000017373.1">
    <property type="protein sequence ID" value="ENSPREP00000017190.1"/>
    <property type="gene ID" value="ENSPREG00000011580.1"/>
</dbReference>
<dbReference type="SUPFAM" id="SSF52047">
    <property type="entry name" value="RNI-like"/>
    <property type="match status" value="1"/>
</dbReference>
<dbReference type="InterPro" id="IPR001611">
    <property type="entry name" value="Leu-rich_rpt"/>
</dbReference>
<reference evidence="6" key="2">
    <citation type="submission" date="2025-08" db="UniProtKB">
        <authorList>
            <consortium name="Ensembl"/>
        </authorList>
    </citation>
    <scope>IDENTIFICATION</scope>
    <source>
        <strain evidence="6">Guanapo</strain>
    </source>
</reference>
<evidence type="ECO:0000256" key="2">
    <source>
        <dbReference type="ARBA" id="ARBA00014198"/>
    </source>
</evidence>
<feature type="region of interest" description="Disordered" evidence="5">
    <location>
        <begin position="386"/>
        <end position="411"/>
    </location>
</feature>
<protein>
    <recommendedName>
        <fullName evidence="2">Leucine-rich repeat-containing protein 42</fullName>
    </recommendedName>
</protein>
<dbReference type="Proteomes" id="UP000242638">
    <property type="component" value="Unassembled WGS sequence"/>
</dbReference>
<dbReference type="InterPro" id="IPR039631">
    <property type="entry name" value="LRRC42"/>
</dbReference>
<dbReference type="STRING" id="8081.ENSPREP00000017190"/>
<accession>A0A3P9P5T8</accession>
<dbReference type="Bgee" id="ENSPREG00000011580">
    <property type="expression patterns" value="Expressed in caudal fin and 1 other cell type or tissue"/>
</dbReference>
<dbReference type="InterPro" id="IPR032675">
    <property type="entry name" value="LRR_dom_sf"/>
</dbReference>
<dbReference type="PANTHER" id="PTHR31994">
    <property type="entry name" value="LEUCINE-RICH REPEAT-CONTAINING PROTEIN 42"/>
    <property type="match status" value="1"/>
</dbReference>
<reference evidence="7" key="1">
    <citation type="submission" date="2013-11" db="EMBL/GenBank/DDBJ databases">
        <title>The genomic landscape of the Guanapo guppy.</title>
        <authorList>
            <person name="Kuenstner A."/>
            <person name="Dreyer C."/>
        </authorList>
    </citation>
    <scope>NUCLEOTIDE SEQUENCE</scope>
    <source>
        <strain evidence="7">Guanapo</strain>
    </source>
</reference>